<keyword evidence="2 3" id="KW-0040">ANK repeat</keyword>
<name>A0A3M2HUB2_9GAMM</name>
<comment type="caution">
    <text evidence="5">The sequence shown here is derived from an EMBL/GenBank/DDBJ whole genome shotgun (WGS) entry which is preliminary data.</text>
</comment>
<dbReference type="AlphaFoldDB" id="A0A3M2HUB2"/>
<evidence type="ECO:0000313" key="5">
    <source>
        <dbReference type="EMBL" id="RMH90492.1"/>
    </source>
</evidence>
<reference evidence="5 6" key="1">
    <citation type="submission" date="2018-10" db="EMBL/GenBank/DDBJ databases">
        <title>Pseudomonas zhaodongensis NEAU-ST5-21(T) genome.</title>
        <authorList>
            <person name="Peng J."/>
            <person name="Liu Z.-P."/>
        </authorList>
    </citation>
    <scope>NUCLEOTIDE SEQUENCE [LARGE SCALE GENOMIC DNA]</scope>
    <source>
        <strain evidence="5 6">NEAU-ST5-21</strain>
    </source>
</reference>
<dbReference type="PANTHER" id="PTHR24201:SF2">
    <property type="entry name" value="ANKYRIN REPEAT DOMAIN-CONTAINING PROTEIN 42"/>
    <property type="match status" value="1"/>
</dbReference>
<evidence type="ECO:0000256" key="3">
    <source>
        <dbReference type="PROSITE-ProRule" id="PRU00023"/>
    </source>
</evidence>
<keyword evidence="6" id="KW-1185">Reference proteome</keyword>
<dbReference type="PROSITE" id="PS50297">
    <property type="entry name" value="ANK_REP_REGION"/>
    <property type="match status" value="1"/>
</dbReference>
<feature type="repeat" description="ANK" evidence="3">
    <location>
        <begin position="69"/>
        <end position="101"/>
    </location>
</feature>
<feature type="chain" id="PRO_5018196154" evidence="4">
    <location>
        <begin position="20"/>
        <end position="183"/>
    </location>
</feature>
<dbReference type="SUPFAM" id="SSF48403">
    <property type="entry name" value="Ankyrin repeat"/>
    <property type="match status" value="1"/>
</dbReference>
<dbReference type="Proteomes" id="UP000269774">
    <property type="component" value="Unassembled WGS sequence"/>
</dbReference>
<protein>
    <submittedName>
        <fullName evidence="5">Ankyrin repeat domain-containing protein</fullName>
    </submittedName>
</protein>
<dbReference type="SMART" id="SM00248">
    <property type="entry name" value="ANK"/>
    <property type="match status" value="4"/>
</dbReference>
<evidence type="ECO:0000256" key="1">
    <source>
        <dbReference type="ARBA" id="ARBA00022737"/>
    </source>
</evidence>
<feature type="signal peptide" evidence="4">
    <location>
        <begin position="1"/>
        <end position="19"/>
    </location>
</feature>
<feature type="repeat" description="ANK" evidence="3">
    <location>
        <begin position="135"/>
        <end position="167"/>
    </location>
</feature>
<dbReference type="RefSeq" id="WP_122165952.1">
    <property type="nucleotide sequence ID" value="NZ_JAMOIB010000017.1"/>
</dbReference>
<dbReference type="InterPro" id="IPR050776">
    <property type="entry name" value="Ank_Repeat/CDKN_Inhibitor"/>
</dbReference>
<dbReference type="Gene3D" id="1.25.40.20">
    <property type="entry name" value="Ankyrin repeat-containing domain"/>
    <property type="match status" value="1"/>
</dbReference>
<gene>
    <name evidence="5" type="ORF">EA797_13495</name>
</gene>
<evidence type="ECO:0000313" key="6">
    <source>
        <dbReference type="Proteomes" id="UP000269774"/>
    </source>
</evidence>
<organism evidence="5 6">
    <name type="scientific">Stutzerimonas zhaodongensis</name>
    <dbReference type="NCBI Taxonomy" id="1176257"/>
    <lineage>
        <taxon>Bacteria</taxon>
        <taxon>Pseudomonadati</taxon>
        <taxon>Pseudomonadota</taxon>
        <taxon>Gammaproteobacteria</taxon>
        <taxon>Pseudomonadales</taxon>
        <taxon>Pseudomonadaceae</taxon>
        <taxon>Stutzerimonas</taxon>
    </lineage>
</organism>
<proteinExistence type="predicted"/>
<dbReference type="InterPro" id="IPR036770">
    <property type="entry name" value="Ankyrin_rpt-contain_sf"/>
</dbReference>
<accession>A0A3M2HUB2</accession>
<dbReference type="PROSITE" id="PS50088">
    <property type="entry name" value="ANK_REPEAT"/>
    <property type="match status" value="3"/>
</dbReference>
<dbReference type="EMBL" id="RFFM01000002">
    <property type="protein sequence ID" value="RMH90492.1"/>
    <property type="molecule type" value="Genomic_DNA"/>
</dbReference>
<dbReference type="Pfam" id="PF12796">
    <property type="entry name" value="Ank_2"/>
    <property type="match status" value="1"/>
</dbReference>
<evidence type="ECO:0000256" key="4">
    <source>
        <dbReference type="SAM" id="SignalP"/>
    </source>
</evidence>
<keyword evidence="1" id="KW-0677">Repeat</keyword>
<dbReference type="InterPro" id="IPR002110">
    <property type="entry name" value="Ankyrin_rpt"/>
</dbReference>
<keyword evidence="4" id="KW-0732">Signal</keyword>
<evidence type="ECO:0000256" key="2">
    <source>
        <dbReference type="ARBA" id="ARBA00023043"/>
    </source>
</evidence>
<dbReference type="OrthoDB" id="307920at2"/>
<sequence length="183" mass="19907">MKCLYLLAALLLGSGQAFAASEPSELANDSEHVQTQLRDYFFNAARFGDDEVLDEFIQAGYDLNTSDEKGYTALILAAYNGHSDTVERLISAGADACAKDKRGNTALMGAIFKGELRIAKRLLATECDPDIRNNAGQTPAMYAALFQRDALLEALRERGADLEATDPLGNKVESLARGEIRTR</sequence>
<feature type="repeat" description="ANK" evidence="3">
    <location>
        <begin position="102"/>
        <end position="134"/>
    </location>
</feature>
<dbReference type="PANTHER" id="PTHR24201">
    <property type="entry name" value="ANK_REP_REGION DOMAIN-CONTAINING PROTEIN"/>
    <property type="match status" value="1"/>
</dbReference>